<gene>
    <name evidence="4" type="ORF">BC781_102741</name>
</gene>
<feature type="domain" description="NodB homology" evidence="3">
    <location>
        <begin position="31"/>
        <end position="254"/>
    </location>
</feature>
<dbReference type="Proteomes" id="UP000245535">
    <property type="component" value="Unassembled WGS sequence"/>
</dbReference>
<dbReference type="AlphaFoldDB" id="A0A315ZD27"/>
<evidence type="ECO:0000256" key="2">
    <source>
        <dbReference type="ARBA" id="ARBA00022801"/>
    </source>
</evidence>
<dbReference type="PROSITE" id="PS51677">
    <property type="entry name" value="NODB"/>
    <property type="match status" value="1"/>
</dbReference>
<dbReference type="PROSITE" id="PS51257">
    <property type="entry name" value="PROKAR_LIPOPROTEIN"/>
    <property type="match status" value="1"/>
</dbReference>
<accession>A0A315ZD27</accession>
<reference evidence="4 5" key="1">
    <citation type="submission" date="2018-03" db="EMBL/GenBank/DDBJ databases">
        <title>Genomic Encyclopedia of Archaeal and Bacterial Type Strains, Phase II (KMG-II): from individual species to whole genera.</title>
        <authorList>
            <person name="Goeker M."/>
        </authorList>
    </citation>
    <scope>NUCLEOTIDE SEQUENCE [LARGE SCALE GENOMIC DNA]</scope>
    <source>
        <strain evidence="4 5">DSM 28229</strain>
    </source>
</reference>
<dbReference type="Pfam" id="PF01522">
    <property type="entry name" value="Polysacc_deac_1"/>
    <property type="match status" value="1"/>
</dbReference>
<protein>
    <submittedName>
        <fullName evidence="4">Polysaccharide deacetylase</fullName>
    </submittedName>
</protein>
<dbReference type="InterPro" id="IPR011330">
    <property type="entry name" value="Glyco_hydro/deAcase_b/a-brl"/>
</dbReference>
<dbReference type="SUPFAM" id="SSF88713">
    <property type="entry name" value="Glycoside hydrolase/deacetylase"/>
    <property type="match status" value="1"/>
</dbReference>
<dbReference type="Gene3D" id="3.20.20.370">
    <property type="entry name" value="Glycoside hydrolase/deacetylase"/>
    <property type="match status" value="1"/>
</dbReference>
<dbReference type="OrthoDB" id="9812065at2"/>
<sequence length="312" mass="36215">MRISLFFIFILLIGCTSHNLQNVENSKTEKPIISFTFDDGSIRDMPGYTLKEWNEQILTTLDKHKIKAVLFPAGSFLKGEKGEYILSSWNDDGHKIGNHTYNHPYYHSDKISLNDFKQELIKNDSIVKKYSNFIPLFRFPYLKEGNTIEKRDGFREFLSAQNYKMGYVTVDASDWYVNSKLLKTLKQDSTADVSGYKDFYVQHLLDRANYYDSLATKLTDRKVKHNLLLHHNLTSALFLDTLITSFKKNGWEVISAHEAFEDSIYNRLPNNLPAGESLIWALAKESGKYEKELRYPAEDSRYEKAKMEELGL</sequence>
<evidence type="ECO:0000313" key="5">
    <source>
        <dbReference type="Proteomes" id="UP000245535"/>
    </source>
</evidence>
<dbReference type="GO" id="GO:0016810">
    <property type="term" value="F:hydrolase activity, acting on carbon-nitrogen (but not peptide) bonds"/>
    <property type="evidence" value="ECO:0007669"/>
    <property type="project" value="InterPro"/>
</dbReference>
<dbReference type="RefSeq" id="WP_109617532.1">
    <property type="nucleotide sequence ID" value="NZ_QGDO01000002.1"/>
</dbReference>
<evidence type="ECO:0000313" key="4">
    <source>
        <dbReference type="EMBL" id="PWJ43192.1"/>
    </source>
</evidence>
<keyword evidence="5" id="KW-1185">Reference proteome</keyword>
<dbReference type="InterPro" id="IPR050248">
    <property type="entry name" value="Polysacc_deacetylase_ArnD"/>
</dbReference>
<proteinExistence type="predicted"/>
<name>A0A315ZD27_SEDFL</name>
<dbReference type="GO" id="GO:0046872">
    <property type="term" value="F:metal ion binding"/>
    <property type="evidence" value="ECO:0007669"/>
    <property type="project" value="UniProtKB-KW"/>
</dbReference>
<keyword evidence="2" id="KW-0378">Hydrolase</keyword>
<dbReference type="EMBL" id="QGDO01000002">
    <property type="protein sequence ID" value="PWJ43192.1"/>
    <property type="molecule type" value="Genomic_DNA"/>
</dbReference>
<comment type="caution">
    <text evidence="4">The sequence shown here is derived from an EMBL/GenBank/DDBJ whole genome shotgun (WGS) entry which is preliminary data.</text>
</comment>
<dbReference type="PANTHER" id="PTHR10587">
    <property type="entry name" value="GLYCOSYL TRANSFERASE-RELATED"/>
    <property type="match status" value="1"/>
</dbReference>
<keyword evidence="1" id="KW-0479">Metal-binding</keyword>
<dbReference type="InterPro" id="IPR002509">
    <property type="entry name" value="NODB_dom"/>
</dbReference>
<organism evidence="4 5">
    <name type="scientific">Sediminitomix flava</name>
    <dbReference type="NCBI Taxonomy" id="379075"/>
    <lineage>
        <taxon>Bacteria</taxon>
        <taxon>Pseudomonadati</taxon>
        <taxon>Bacteroidota</taxon>
        <taxon>Cytophagia</taxon>
        <taxon>Cytophagales</taxon>
        <taxon>Flammeovirgaceae</taxon>
        <taxon>Sediminitomix</taxon>
    </lineage>
</organism>
<dbReference type="GO" id="GO:0005975">
    <property type="term" value="P:carbohydrate metabolic process"/>
    <property type="evidence" value="ECO:0007669"/>
    <property type="project" value="InterPro"/>
</dbReference>
<dbReference type="PANTHER" id="PTHR10587:SF133">
    <property type="entry name" value="CHITIN DEACETYLASE 1-RELATED"/>
    <property type="match status" value="1"/>
</dbReference>
<dbReference type="GO" id="GO:0016020">
    <property type="term" value="C:membrane"/>
    <property type="evidence" value="ECO:0007669"/>
    <property type="project" value="TreeGrafter"/>
</dbReference>
<evidence type="ECO:0000259" key="3">
    <source>
        <dbReference type="PROSITE" id="PS51677"/>
    </source>
</evidence>
<evidence type="ECO:0000256" key="1">
    <source>
        <dbReference type="ARBA" id="ARBA00022723"/>
    </source>
</evidence>